<feature type="domain" description="RZ-type" evidence="10">
    <location>
        <begin position="1651"/>
        <end position="1728"/>
    </location>
</feature>
<dbReference type="InterPro" id="IPR041677">
    <property type="entry name" value="DNA2/NAM7_AAA_11"/>
</dbReference>
<proteinExistence type="predicted"/>
<gene>
    <name evidence="11" type="ORF">EI97DRAFT_475520</name>
</gene>
<dbReference type="InterPro" id="IPR027417">
    <property type="entry name" value="P-loop_NTPase"/>
</dbReference>
<evidence type="ECO:0000256" key="1">
    <source>
        <dbReference type="ARBA" id="ARBA00004496"/>
    </source>
</evidence>
<dbReference type="GO" id="GO:0008270">
    <property type="term" value="F:zinc ion binding"/>
    <property type="evidence" value="ECO:0007669"/>
    <property type="project" value="UniProtKB-KW"/>
</dbReference>
<dbReference type="Pfam" id="PF13087">
    <property type="entry name" value="AAA_12"/>
    <property type="match status" value="1"/>
</dbReference>
<keyword evidence="3" id="KW-0479">Metal-binding</keyword>
<dbReference type="InterPro" id="IPR047187">
    <property type="entry name" value="SF1_C_Upf1"/>
</dbReference>
<evidence type="ECO:0000256" key="8">
    <source>
        <dbReference type="ARBA" id="ARBA00022859"/>
    </source>
</evidence>
<evidence type="ECO:0000259" key="10">
    <source>
        <dbReference type="PROSITE" id="PS51981"/>
    </source>
</evidence>
<dbReference type="RefSeq" id="XP_033653031.1">
    <property type="nucleotide sequence ID" value="XM_033801924.1"/>
</dbReference>
<accession>A0A6A6JGF1</accession>
<dbReference type="PANTHER" id="PTHR10887:SF445">
    <property type="entry name" value="NFX1-TYPE ZINC FINGER-CONTAINING PROTEIN 1"/>
    <property type="match status" value="1"/>
</dbReference>
<evidence type="ECO:0000256" key="5">
    <source>
        <dbReference type="ARBA" id="ARBA00022771"/>
    </source>
</evidence>
<dbReference type="InterPro" id="IPR041679">
    <property type="entry name" value="DNA2/NAM7-like_C"/>
</dbReference>
<keyword evidence="7" id="KW-0862">Zinc</keyword>
<evidence type="ECO:0000256" key="7">
    <source>
        <dbReference type="ARBA" id="ARBA00022833"/>
    </source>
</evidence>
<dbReference type="Gene3D" id="3.40.50.300">
    <property type="entry name" value="P-loop containing nucleotide triphosphate hydrolases"/>
    <property type="match status" value="2"/>
</dbReference>
<keyword evidence="6" id="KW-0378">Hydrolase</keyword>
<keyword evidence="4" id="KW-0677">Repeat</keyword>
<dbReference type="SMART" id="SM00438">
    <property type="entry name" value="ZnF_NFX"/>
    <property type="match status" value="5"/>
</dbReference>
<dbReference type="CDD" id="cd06008">
    <property type="entry name" value="NF-X1-zinc-finger"/>
    <property type="match status" value="1"/>
</dbReference>
<dbReference type="PROSITE" id="PS51981">
    <property type="entry name" value="ZF_RZ"/>
    <property type="match status" value="1"/>
</dbReference>
<keyword evidence="2" id="KW-0963">Cytoplasm</keyword>
<keyword evidence="6" id="KW-0347">Helicase</keyword>
<evidence type="ECO:0000313" key="12">
    <source>
        <dbReference type="Proteomes" id="UP000800097"/>
    </source>
</evidence>
<sequence>MSRSRQSRSNFFSEAFELIALDVGIMQSVIQCLASEGGLKRILFLVKEEINSTAAQSQGAVVMRSILPFLQTISYQKVLSSALLEQAVGTIYNAIFGPGGQYALARFRFAAKNLDPLSADELEPVLGVFAKTLDMNGTALLMDDFKQIADIFAAALKEKSGLPDTDGPTAVGALKWLNRAKGRLGMDVPMAVEQMHRKKSTVLVHFEFAIDLPGHLSEHGPRHDNDFADIRDIRILPTYQEIICTRAPFLPLLDSSTHHLPGIEGLIDRHFRLYREDVVGPIRETLKAELYKQSRPSEKLRYVEHGVRVNCYKSLSFVRLRCDPFHGLTVTVTVTQPKEVQRMSDSSRAEWWTSKKRLQKDSLVCILDPTTQQAIFGCVVEIKIRKRRHFRDEDDSQDYKSNESESEEEEEDHEAFFQDLAGNPQFARLTVRPLEDGHAITLADYSTGSRVSHNLLFVEFPKALQSMISQLEIPFARLLAPSNDSENVQRNFKFNLSCLLQNGQVLSFSPREEFELETLTDACTLDAKQAEALINALSHELAICQGPPGTGKSFTALALIRALVANKISGDLGPILDMEHFLDSGIRKIIRIGSRSKIVAREMNETRPEVEEKRKCFRRMANEANDVNHEIRGLGVGSESQRIKEYLFQEYPEYYQQFWGASEDGFQIRSSRSRSILETCLNGKLGGITNEPRLIRSAEELLDDECGIRDMYPEERRALYEFWKEGSQASQHRDFISALESYQNSREMYDAANQEVDLRCLYEADIIGVTTSGLARHFDLLKRLPIKILLVEEAKMGKNTPSICLSLSGSSAPRNGFQPGNYPSAPWRSSRMHPSISTLIRETLYPRLKDAPNVSLYPEVVGMRKRLFWFDHEVPEVGAETDELVASSKSNDFEVEMTACLVAHLLFTGGYEVVLDDRDAEALEKADLGSDTAKLPAMKTSLLKSLKAATIDNFQGNEGKVVIVSLVRSNRQNMCGFLKTPNRINTSAAVPMWSQVIDMLKMQGNIGPALPLCCSRHPETTIEVKEPDDFVIHAPEGGCSLRCGKRLEPCGHACEQKCHSDLRHKNVICLEPCNRPKKGCEHVCPKPCGEKCDPLCKEFLRNVNVRLNCDTVNDLLCHQYQNQGKIKCTVLTEKTIDNCKHTVKVQCHVDVNAKTYICTAECGTRLKCGHICTRPCNSCNGLTHKICLKICGRPYSNCDHTCAGRCHPGTPCGLCKMPCQVACSHSRCDKVCSEPCNYPVRKSRMCLWFSMPCGAPCDFIPCSKRCDKILSCGHQCPSVCGETCPAPKYCQQCGNSTIKDMVVDYLEMKTYKEVDLDDDPVIFPNCGHGITMLNMDGSLEISKVYEIDPDGKIKGIQCTEPFQGELKQLPGCPVCRGTLRGINRYGRLVRRVLLDESTKRFITWAGSQFSPVSEKLFEAQDKLSKAPHIPSDAVLPPRLDISGSRGNQFQTLVNLTEGWTRYDDMKNARNAIASYYAKVNKDATPFAKIWQLVEIARRRAGSPTAVQLQSPVSQVTFHIIVLALLIRCDVALLADMVNELSKVKQGPLRTKITLDLSQSRVDCEVLITEAIQAKDYERAVEGNILFARYCAIEVPFRSTPADAQSLKDMGKMHVDSAFTWCKQHGGKLQSLVSEIEDVKRILNGGTFMQTVTSEERRAVLAAMTRELGRGTAHWYTCANGHPFAVGGCGMPMEQTRCPQCGANVGGRDHRPAAGVSRADDLESELAQLRLDR</sequence>
<dbReference type="SUPFAM" id="SSF52540">
    <property type="entry name" value="P-loop containing nucleoside triphosphate hydrolases"/>
    <property type="match status" value="1"/>
</dbReference>
<keyword evidence="6" id="KW-0547">Nucleotide-binding</keyword>
<evidence type="ECO:0000256" key="4">
    <source>
        <dbReference type="ARBA" id="ARBA00022737"/>
    </source>
</evidence>
<dbReference type="GO" id="GO:0005737">
    <property type="term" value="C:cytoplasm"/>
    <property type="evidence" value="ECO:0007669"/>
    <property type="project" value="UniProtKB-SubCell"/>
</dbReference>
<dbReference type="CDD" id="cd18808">
    <property type="entry name" value="SF1_C_Upf1"/>
    <property type="match status" value="1"/>
</dbReference>
<feature type="compositionally biased region" description="Acidic residues" evidence="9">
    <location>
        <begin position="404"/>
        <end position="413"/>
    </location>
</feature>
<dbReference type="InterPro" id="IPR046439">
    <property type="entry name" value="ZF_RZ_dom"/>
</dbReference>
<protein>
    <recommendedName>
        <fullName evidence="10">RZ-type domain-containing protein</fullName>
    </recommendedName>
</protein>
<keyword evidence="6" id="KW-0067">ATP-binding</keyword>
<evidence type="ECO:0000256" key="9">
    <source>
        <dbReference type="SAM" id="MobiDB-lite"/>
    </source>
</evidence>
<dbReference type="GeneID" id="54555099"/>
<evidence type="ECO:0000256" key="3">
    <source>
        <dbReference type="ARBA" id="ARBA00022723"/>
    </source>
</evidence>
<feature type="region of interest" description="Disordered" evidence="9">
    <location>
        <begin position="393"/>
        <end position="415"/>
    </location>
</feature>
<dbReference type="GO" id="GO:0002376">
    <property type="term" value="P:immune system process"/>
    <property type="evidence" value="ECO:0007669"/>
    <property type="project" value="UniProtKB-KW"/>
</dbReference>
<dbReference type="Pfam" id="PF20173">
    <property type="entry name" value="ZnF_RZ-type"/>
    <property type="match status" value="1"/>
</dbReference>
<evidence type="ECO:0000256" key="2">
    <source>
        <dbReference type="ARBA" id="ARBA00022490"/>
    </source>
</evidence>
<dbReference type="OrthoDB" id="2423195at2759"/>
<dbReference type="Proteomes" id="UP000800097">
    <property type="component" value="Unassembled WGS sequence"/>
</dbReference>
<evidence type="ECO:0000313" key="11">
    <source>
        <dbReference type="EMBL" id="KAF2275492.1"/>
    </source>
</evidence>
<dbReference type="EMBL" id="ML986497">
    <property type="protein sequence ID" value="KAF2275492.1"/>
    <property type="molecule type" value="Genomic_DNA"/>
</dbReference>
<keyword evidence="12" id="KW-1185">Reference proteome</keyword>
<dbReference type="GO" id="GO:0031380">
    <property type="term" value="C:nuclear RNA-directed RNA polymerase complex"/>
    <property type="evidence" value="ECO:0007669"/>
    <property type="project" value="TreeGrafter"/>
</dbReference>
<comment type="subcellular location">
    <subcellularLocation>
        <location evidence="1">Cytoplasm</location>
    </subcellularLocation>
</comment>
<keyword evidence="8" id="KW-0391">Immunity</keyword>
<evidence type="ECO:0000256" key="6">
    <source>
        <dbReference type="ARBA" id="ARBA00022806"/>
    </source>
</evidence>
<organism evidence="11 12">
    <name type="scientific">Westerdykella ornata</name>
    <dbReference type="NCBI Taxonomy" id="318751"/>
    <lineage>
        <taxon>Eukaryota</taxon>
        <taxon>Fungi</taxon>
        <taxon>Dikarya</taxon>
        <taxon>Ascomycota</taxon>
        <taxon>Pezizomycotina</taxon>
        <taxon>Dothideomycetes</taxon>
        <taxon>Pleosporomycetidae</taxon>
        <taxon>Pleosporales</taxon>
        <taxon>Sporormiaceae</taxon>
        <taxon>Westerdykella</taxon>
    </lineage>
</organism>
<keyword evidence="5" id="KW-0863">Zinc-finger</keyword>
<dbReference type="GO" id="GO:0004386">
    <property type="term" value="F:helicase activity"/>
    <property type="evidence" value="ECO:0007669"/>
    <property type="project" value="InterPro"/>
</dbReference>
<dbReference type="InterPro" id="IPR045055">
    <property type="entry name" value="DNA2/NAM7-like"/>
</dbReference>
<name>A0A6A6JGF1_WESOR</name>
<dbReference type="InterPro" id="IPR000967">
    <property type="entry name" value="Znf_NFX1"/>
</dbReference>
<dbReference type="PANTHER" id="PTHR10887">
    <property type="entry name" value="DNA2/NAM7 HELICASE FAMILY"/>
    <property type="match status" value="1"/>
</dbReference>
<reference evidence="11" key="1">
    <citation type="journal article" date="2020" name="Stud. Mycol.">
        <title>101 Dothideomycetes genomes: a test case for predicting lifestyles and emergence of pathogens.</title>
        <authorList>
            <person name="Haridas S."/>
            <person name="Albert R."/>
            <person name="Binder M."/>
            <person name="Bloem J."/>
            <person name="Labutti K."/>
            <person name="Salamov A."/>
            <person name="Andreopoulos B."/>
            <person name="Baker S."/>
            <person name="Barry K."/>
            <person name="Bills G."/>
            <person name="Bluhm B."/>
            <person name="Cannon C."/>
            <person name="Castanera R."/>
            <person name="Culley D."/>
            <person name="Daum C."/>
            <person name="Ezra D."/>
            <person name="Gonzalez J."/>
            <person name="Henrissat B."/>
            <person name="Kuo A."/>
            <person name="Liang C."/>
            <person name="Lipzen A."/>
            <person name="Lutzoni F."/>
            <person name="Magnuson J."/>
            <person name="Mondo S."/>
            <person name="Nolan M."/>
            <person name="Ohm R."/>
            <person name="Pangilinan J."/>
            <person name="Park H.-J."/>
            <person name="Ramirez L."/>
            <person name="Alfaro M."/>
            <person name="Sun H."/>
            <person name="Tritt A."/>
            <person name="Yoshinaga Y."/>
            <person name="Zwiers L.-H."/>
            <person name="Turgeon B."/>
            <person name="Goodwin S."/>
            <person name="Spatafora J."/>
            <person name="Crous P."/>
            <person name="Grigoriev I."/>
        </authorList>
    </citation>
    <scope>NUCLEOTIDE SEQUENCE</scope>
    <source>
        <strain evidence="11">CBS 379.55</strain>
    </source>
</reference>
<dbReference type="Pfam" id="PF13086">
    <property type="entry name" value="AAA_11"/>
    <property type="match status" value="1"/>
</dbReference>
<dbReference type="GO" id="GO:0031048">
    <property type="term" value="P:regulatory ncRNA-mediated heterochromatin formation"/>
    <property type="evidence" value="ECO:0007669"/>
    <property type="project" value="TreeGrafter"/>
</dbReference>